<evidence type="ECO:0000256" key="1">
    <source>
        <dbReference type="ARBA" id="ARBA00009437"/>
    </source>
</evidence>
<keyword evidence="3" id="KW-0805">Transcription regulation</keyword>
<evidence type="ECO:0000313" key="8">
    <source>
        <dbReference type="Proteomes" id="UP000281904"/>
    </source>
</evidence>
<gene>
    <name evidence="7" type="primary">dmlR_5</name>
    <name evidence="7" type="ORF">NCTC10036_00429</name>
</gene>
<protein>
    <submittedName>
        <fullName evidence="7">D-malate degradation protein R</fullName>
    </submittedName>
</protein>
<evidence type="ECO:0000313" key="7">
    <source>
        <dbReference type="EMBL" id="VEI61445.1"/>
    </source>
</evidence>
<dbReference type="SUPFAM" id="SSF53850">
    <property type="entry name" value="Periplasmic binding protein-like II"/>
    <property type="match status" value="1"/>
</dbReference>
<sequence length="309" mass="33525">MKSDMNSIPVFLAAAEAGSFARAAENLYLTRSAVTKTIARLETRLGVTLFNRTTRSQSLTEQGMLYYEHCRRAVNEIQQAEDLLAGDGPQLSGRLRVSMPVLFGHLCIAPLLTTLAQQHPGLRLDMAFSDRVVDLAEEGFDLAIRIGELADSSSLIARRLAAHSMVFCAAPAYLARAGEPTSAQDLEQHAAIAYTRAGRLQKWRIGSAQGKALEITPQAKLMMDDMQAIKDAALAGCGIAWLPYWLVRDALSTGALQAILTANDVGSWPVYAVWPRNARLPLKVRVAVDRLISELPARMAAAEAPSPDA</sequence>
<keyword evidence="2" id="KW-0678">Repressor</keyword>
<feature type="domain" description="HTH lysR-type" evidence="6">
    <location>
        <begin position="1"/>
        <end position="60"/>
    </location>
</feature>
<evidence type="ECO:0000256" key="5">
    <source>
        <dbReference type="ARBA" id="ARBA00023163"/>
    </source>
</evidence>
<evidence type="ECO:0000256" key="3">
    <source>
        <dbReference type="ARBA" id="ARBA00023015"/>
    </source>
</evidence>
<dbReference type="InterPro" id="IPR036390">
    <property type="entry name" value="WH_DNA-bd_sf"/>
</dbReference>
<dbReference type="CDD" id="cd08475">
    <property type="entry name" value="PBP2_CrgA_like_6"/>
    <property type="match status" value="1"/>
</dbReference>
<proteinExistence type="inferred from homology"/>
<dbReference type="Pfam" id="PF03466">
    <property type="entry name" value="LysR_substrate"/>
    <property type="match status" value="1"/>
</dbReference>
<organism evidence="7 8">
    <name type="scientific">Serratia rubidaea</name>
    <name type="common">Serratia marinorubra</name>
    <dbReference type="NCBI Taxonomy" id="61652"/>
    <lineage>
        <taxon>Bacteria</taxon>
        <taxon>Pseudomonadati</taxon>
        <taxon>Pseudomonadota</taxon>
        <taxon>Gammaproteobacteria</taxon>
        <taxon>Enterobacterales</taxon>
        <taxon>Yersiniaceae</taxon>
        <taxon>Serratia</taxon>
    </lineage>
</organism>
<dbReference type="InterPro" id="IPR005119">
    <property type="entry name" value="LysR_subst-bd"/>
</dbReference>
<dbReference type="Pfam" id="PF00126">
    <property type="entry name" value="HTH_1"/>
    <property type="match status" value="1"/>
</dbReference>
<dbReference type="InterPro" id="IPR058163">
    <property type="entry name" value="LysR-type_TF_proteobact-type"/>
</dbReference>
<comment type="similarity">
    <text evidence="1">Belongs to the LysR transcriptional regulatory family.</text>
</comment>
<keyword evidence="4" id="KW-0238">DNA-binding</keyword>
<dbReference type="GO" id="GO:0003700">
    <property type="term" value="F:DNA-binding transcription factor activity"/>
    <property type="evidence" value="ECO:0007669"/>
    <property type="project" value="InterPro"/>
</dbReference>
<evidence type="ECO:0000256" key="2">
    <source>
        <dbReference type="ARBA" id="ARBA00022491"/>
    </source>
</evidence>
<dbReference type="RefSeq" id="WP_126530349.1">
    <property type="nucleotide sequence ID" value="NZ_LR134493.1"/>
</dbReference>
<reference evidence="7 8" key="1">
    <citation type="submission" date="2018-12" db="EMBL/GenBank/DDBJ databases">
        <authorList>
            <consortium name="Pathogen Informatics"/>
        </authorList>
    </citation>
    <scope>NUCLEOTIDE SEQUENCE [LARGE SCALE GENOMIC DNA]</scope>
    <source>
        <strain evidence="7 8">NCTC10036</strain>
    </source>
</reference>
<evidence type="ECO:0000256" key="4">
    <source>
        <dbReference type="ARBA" id="ARBA00023125"/>
    </source>
</evidence>
<dbReference type="Proteomes" id="UP000281904">
    <property type="component" value="Chromosome"/>
</dbReference>
<dbReference type="EMBL" id="LR134493">
    <property type="protein sequence ID" value="VEI61445.1"/>
    <property type="molecule type" value="Genomic_DNA"/>
</dbReference>
<dbReference type="PRINTS" id="PR00039">
    <property type="entry name" value="HTHLYSR"/>
</dbReference>
<accession>A0A3S4XTR5</accession>
<dbReference type="SUPFAM" id="SSF46785">
    <property type="entry name" value="Winged helix' DNA-binding domain"/>
    <property type="match status" value="1"/>
</dbReference>
<keyword evidence="5" id="KW-0804">Transcription</keyword>
<evidence type="ECO:0000259" key="6">
    <source>
        <dbReference type="PROSITE" id="PS50931"/>
    </source>
</evidence>
<name>A0A3S4XTR5_SERRU</name>
<dbReference type="Gene3D" id="1.10.10.10">
    <property type="entry name" value="Winged helix-like DNA-binding domain superfamily/Winged helix DNA-binding domain"/>
    <property type="match status" value="1"/>
</dbReference>
<dbReference type="Gene3D" id="3.40.190.290">
    <property type="match status" value="1"/>
</dbReference>
<dbReference type="InterPro" id="IPR036388">
    <property type="entry name" value="WH-like_DNA-bd_sf"/>
</dbReference>
<dbReference type="PANTHER" id="PTHR30537">
    <property type="entry name" value="HTH-TYPE TRANSCRIPTIONAL REGULATOR"/>
    <property type="match status" value="1"/>
</dbReference>
<dbReference type="AlphaFoldDB" id="A0A3S4XTR5"/>
<dbReference type="PROSITE" id="PS50931">
    <property type="entry name" value="HTH_LYSR"/>
    <property type="match status" value="1"/>
</dbReference>
<dbReference type="InterPro" id="IPR000847">
    <property type="entry name" value="LysR_HTH_N"/>
</dbReference>
<dbReference type="GO" id="GO:0003677">
    <property type="term" value="F:DNA binding"/>
    <property type="evidence" value="ECO:0007669"/>
    <property type="project" value="UniProtKB-KW"/>
</dbReference>
<dbReference type="FunFam" id="1.10.10.10:FF:000001">
    <property type="entry name" value="LysR family transcriptional regulator"/>
    <property type="match status" value="1"/>
</dbReference>
<dbReference type="PANTHER" id="PTHR30537:SF5">
    <property type="entry name" value="HTH-TYPE TRANSCRIPTIONAL ACTIVATOR TTDR-RELATED"/>
    <property type="match status" value="1"/>
</dbReference>